<dbReference type="SUPFAM" id="SSF51658">
    <property type="entry name" value="Xylose isomerase-like"/>
    <property type="match status" value="1"/>
</dbReference>
<dbReference type="Proteomes" id="UP000317318">
    <property type="component" value="Chromosome"/>
</dbReference>
<dbReference type="EMBL" id="CP036268">
    <property type="protein sequence ID" value="QDT38646.1"/>
    <property type="molecule type" value="Genomic_DNA"/>
</dbReference>
<dbReference type="RefSeq" id="WP_145364734.1">
    <property type="nucleotide sequence ID" value="NZ_CP036268.1"/>
</dbReference>
<dbReference type="AlphaFoldDB" id="A0A517R450"/>
<dbReference type="Gene3D" id="3.20.20.150">
    <property type="entry name" value="Divalent-metal-dependent TIM barrel enzymes"/>
    <property type="match status" value="1"/>
</dbReference>
<feature type="domain" description="Xylose isomerase-like TIM barrel" evidence="1">
    <location>
        <begin position="59"/>
        <end position="247"/>
    </location>
</feature>
<keyword evidence="2" id="KW-0413">Isomerase</keyword>
<protein>
    <submittedName>
        <fullName evidence="2">Xylose isomerase-like TIM barrel</fullName>
    </submittedName>
</protein>
<dbReference type="InterPro" id="IPR036237">
    <property type="entry name" value="Xyl_isomerase-like_sf"/>
</dbReference>
<accession>A0A517R450</accession>
<reference evidence="2 3" key="1">
    <citation type="submission" date="2019-02" db="EMBL/GenBank/DDBJ databases">
        <title>Deep-cultivation of Planctomycetes and their phenomic and genomic characterization uncovers novel biology.</title>
        <authorList>
            <person name="Wiegand S."/>
            <person name="Jogler M."/>
            <person name="Boedeker C."/>
            <person name="Pinto D."/>
            <person name="Vollmers J."/>
            <person name="Rivas-Marin E."/>
            <person name="Kohn T."/>
            <person name="Peeters S.H."/>
            <person name="Heuer A."/>
            <person name="Rast P."/>
            <person name="Oberbeckmann S."/>
            <person name="Bunk B."/>
            <person name="Jeske O."/>
            <person name="Meyerdierks A."/>
            <person name="Storesund J.E."/>
            <person name="Kallscheuer N."/>
            <person name="Luecker S."/>
            <person name="Lage O.M."/>
            <person name="Pohl T."/>
            <person name="Merkel B.J."/>
            <person name="Hornburger P."/>
            <person name="Mueller R.-W."/>
            <person name="Bruemmer F."/>
            <person name="Labrenz M."/>
            <person name="Spormann A.M."/>
            <person name="Op den Camp H."/>
            <person name="Overmann J."/>
            <person name="Amann R."/>
            <person name="Jetten M.S.M."/>
            <person name="Mascher T."/>
            <person name="Medema M.H."/>
            <person name="Devos D.P."/>
            <person name="Kaster A.-K."/>
            <person name="Ovreas L."/>
            <person name="Rohde M."/>
            <person name="Galperin M.Y."/>
            <person name="Jogler C."/>
        </authorList>
    </citation>
    <scope>NUCLEOTIDE SEQUENCE [LARGE SCALE GENOMIC DNA]</scope>
    <source>
        <strain evidence="2 3">Pan189</strain>
    </source>
</reference>
<sequence>MSISTLPLAYCANVHPGRSVDEVVAGLRTYSSVISREVGGDLSVGLWLARPVATELLDDETAAASLRPVIDDAGLSCYTLNAFPFGDFHAERVKHDVYQPDWTTPERLQFTKDCARLLADLMPEGVEGSVSTVPLGYSENEPSPDFMATCRQQIIETAQFLDELHDETGRVVRLAIEPEPFCVLETTPQAVAFFGELFDSAGDAEAVVRQHIGLCYDVCHQAVEFEDITESIRAVAEAGIRLNKVQLSCAIRLEDPSNKQARDELAAFAEPKYLHQTFGAKSGRVVCRTDDLTSQLCHEPSPDFAEADEWRIHFHVPVDAQELGCLSTTRAQLNEALLAIDGLEYAPHLEIETYTWPVMNRAEAPAAEQSIISGIAREVIAVREQLSRQRAD</sequence>
<gene>
    <name evidence="2" type="ORF">Pan189_30410</name>
</gene>
<dbReference type="InterPro" id="IPR013022">
    <property type="entry name" value="Xyl_isomerase-like_TIM-brl"/>
</dbReference>
<name>A0A517R450_9PLAN</name>
<evidence type="ECO:0000259" key="1">
    <source>
        <dbReference type="Pfam" id="PF01261"/>
    </source>
</evidence>
<dbReference type="NCBIfam" id="NF035939">
    <property type="entry name" value="TIM_EboE"/>
    <property type="match status" value="1"/>
</dbReference>
<evidence type="ECO:0000313" key="2">
    <source>
        <dbReference type="EMBL" id="QDT38646.1"/>
    </source>
</evidence>
<dbReference type="OrthoDB" id="9785907at2"/>
<dbReference type="GO" id="GO:0016853">
    <property type="term" value="F:isomerase activity"/>
    <property type="evidence" value="ECO:0007669"/>
    <property type="project" value="UniProtKB-KW"/>
</dbReference>
<evidence type="ECO:0000313" key="3">
    <source>
        <dbReference type="Proteomes" id="UP000317318"/>
    </source>
</evidence>
<proteinExistence type="predicted"/>
<keyword evidence="3" id="KW-1185">Reference proteome</keyword>
<dbReference type="Pfam" id="PF01261">
    <property type="entry name" value="AP_endonuc_2"/>
    <property type="match status" value="1"/>
</dbReference>
<organism evidence="2 3">
    <name type="scientific">Stratiformator vulcanicus</name>
    <dbReference type="NCBI Taxonomy" id="2527980"/>
    <lineage>
        <taxon>Bacteria</taxon>
        <taxon>Pseudomonadati</taxon>
        <taxon>Planctomycetota</taxon>
        <taxon>Planctomycetia</taxon>
        <taxon>Planctomycetales</taxon>
        <taxon>Planctomycetaceae</taxon>
        <taxon>Stratiformator</taxon>
    </lineage>
</organism>
<dbReference type="KEGG" id="svp:Pan189_30410"/>